<gene>
    <name evidence="1" type="ORF">DERYTH_LOCUS13925</name>
</gene>
<sequence>KDITMENLLMENLLHNDNFVSLGHVPSNNSALFIVLKGDFYVYHQDRIVSSINIDFAGRTWGYSTVETPKNFYIIDKRFSELRSRKEREIVSYKLVQDLERGKEKQQIH</sequence>
<proteinExistence type="predicted"/>
<accession>A0A9N9I1P9</accession>
<evidence type="ECO:0000313" key="2">
    <source>
        <dbReference type="Proteomes" id="UP000789405"/>
    </source>
</evidence>
<evidence type="ECO:0000313" key="1">
    <source>
        <dbReference type="EMBL" id="CAG8715787.1"/>
    </source>
</evidence>
<feature type="non-terminal residue" evidence="1">
    <location>
        <position position="109"/>
    </location>
</feature>
<comment type="caution">
    <text evidence="1">The sequence shown here is derived from an EMBL/GenBank/DDBJ whole genome shotgun (WGS) entry which is preliminary data.</text>
</comment>
<protein>
    <submittedName>
        <fullName evidence="1">19952_t:CDS:1</fullName>
    </submittedName>
</protein>
<reference evidence="1" key="1">
    <citation type="submission" date="2021-06" db="EMBL/GenBank/DDBJ databases">
        <authorList>
            <person name="Kallberg Y."/>
            <person name="Tangrot J."/>
            <person name="Rosling A."/>
        </authorList>
    </citation>
    <scope>NUCLEOTIDE SEQUENCE</scope>
    <source>
        <strain evidence="1">MA453B</strain>
    </source>
</reference>
<dbReference type="Proteomes" id="UP000789405">
    <property type="component" value="Unassembled WGS sequence"/>
</dbReference>
<organism evidence="1 2">
    <name type="scientific">Dentiscutata erythropus</name>
    <dbReference type="NCBI Taxonomy" id="1348616"/>
    <lineage>
        <taxon>Eukaryota</taxon>
        <taxon>Fungi</taxon>
        <taxon>Fungi incertae sedis</taxon>
        <taxon>Mucoromycota</taxon>
        <taxon>Glomeromycotina</taxon>
        <taxon>Glomeromycetes</taxon>
        <taxon>Diversisporales</taxon>
        <taxon>Gigasporaceae</taxon>
        <taxon>Dentiscutata</taxon>
    </lineage>
</organism>
<name>A0A9N9I1P9_9GLOM</name>
<dbReference type="AlphaFoldDB" id="A0A9N9I1P9"/>
<dbReference type="EMBL" id="CAJVPY010010129">
    <property type="protein sequence ID" value="CAG8715787.1"/>
    <property type="molecule type" value="Genomic_DNA"/>
</dbReference>
<keyword evidence="2" id="KW-1185">Reference proteome</keyword>